<reference evidence="1 2" key="1">
    <citation type="journal article" date="2019" name="Int. J. Syst. Evol. Microbiol.">
        <title>The Global Catalogue of Microorganisms (GCM) 10K type strain sequencing project: providing services to taxonomists for standard genome sequencing and annotation.</title>
        <authorList>
            <consortium name="The Broad Institute Genomics Platform"/>
            <consortium name="The Broad Institute Genome Sequencing Center for Infectious Disease"/>
            <person name="Wu L."/>
            <person name="Ma J."/>
        </authorList>
    </citation>
    <scope>NUCLEOTIDE SEQUENCE [LARGE SCALE GENOMIC DNA]</scope>
    <source>
        <strain evidence="1 2">JCM 15974</strain>
    </source>
</reference>
<organism evidence="1 2">
    <name type="scientific">Aquimarina litoralis</name>
    <dbReference type="NCBI Taxonomy" id="584605"/>
    <lineage>
        <taxon>Bacteria</taxon>
        <taxon>Pseudomonadati</taxon>
        <taxon>Bacteroidota</taxon>
        <taxon>Flavobacteriia</taxon>
        <taxon>Flavobacteriales</taxon>
        <taxon>Flavobacteriaceae</taxon>
        <taxon>Aquimarina</taxon>
    </lineage>
</organism>
<sequence length="212" mass="25022">MKKEVILIFALIVLIIQSCSNKTEINLKSRNELKTTTVDTTKYGFSGFNSGVTLGLLSNNNFFYRVELWSCFGGGEEKYVFGKFQKLNNKITLYPEKIKTLEYLDDMDLLDENEEPLNIENPEIKEYSYEMDSTKIKTEYLTITIGYKCYLLSEEKKDEYFSKESKYNDFEELASELKNEDKIYGQYLSRETQDSVEFDLKQIPEKWRKLFE</sequence>
<comment type="caution">
    <text evidence="1">The sequence shown here is derived from an EMBL/GenBank/DDBJ whole genome shotgun (WGS) entry which is preliminary data.</text>
</comment>
<dbReference type="EMBL" id="BAAAGE010000010">
    <property type="protein sequence ID" value="GAA0734229.1"/>
    <property type="molecule type" value="Genomic_DNA"/>
</dbReference>
<name>A0ABN1JAW4_9FLAO</name>
<dbReference type="PROSITE" id="PS51257">
    <property type="entry name" value="PROKAR_LIPOPROTEIN"/>
    <property type="match status" value="1"/>
</dbReference>
<accession>A0ABN1JAW4</accession>
<proteinExistence type="predicted"/>
<evidence type="ECO:0008006" key="3">
    <source>
        <dbReference type="Google" id="ProtNLM"/>
    </source>
</evidence>
<keyword evidence="2" id="KW-1185">Reference proteome</keyword>
<protein>
    <recommendedName>
        <fullName evidence="3">Lipoprotein</fullName>
    </recommendedName>
</protein>
<dbReference type="Proteomes" id="UP001501758">
    <property type="component" value="Unassembled WGS sequence"/>
</dbReference>
<gene>
    <name evidence="1" type="ORF">GCM10009430_49150</name>
</gene>
<evidence type="ECO:0000313" key="1">
    <source>
        <dbReference type="EMBL" id="GAA0734229.1"/>
    </source>
</evidence>
<evidence type="ECO:0000313" key="2">
    <source>
        <dbReference type="Proteomes" id="UP001501758"/>
    </source>
</evidence>
<dbReference type="RefSeq" id="WP_343914903.1">
    <property type="nucleotide sequence ID" value="NZ_BAAAGE010000010.1"/>
</dbReference>